<feature type="domain" description="EthD" evidence="1">
    <location>
        <begin position="133"/>
        <end position="217"/>
    </location>
</feature>
<dbReference type="STRING" id="1123062.SAMN02745775_105115"/>
<dbReference type="AlphaFoldDB" id="A0A1I4B9Q8"/>
<dbReference type="Pfam" id="PF07110">
    <property type="entry name" value="EthD"/>
    <property type="match status" value="1"/>
</dbReference>
<evidence type="ECO:0000313" key="2">
    <source>
        <dbReference type="EMBL" id="SFK65552.1"/>
    </source>
</evidence>
<dbReference type="GO" id="GO:0016491">
    <property type="term" value="F:oxidoreductase activity"/>
    <property type="evidence" value="ECO:0007669"/>
    <property type="project" value="InterPro"/>
</dbReference>
<evidence type="ECO:0000259" key="1">
    <source>
        <dbReference type="Pfam" id="PF07110"/>
    </source>
</evidence>
<accession>A0A1I4B9Q8</accession>
<dbReference type="OrthoDB" id="7470735at2"/>
<dbReference type="SUPFAM" id="SSF54909">
    <property type="entry name" value="Dimeric alpha+beta barrel"/>
    <property type="match status" value="1"/>
</dbReference>
<dbReference type="EMBL" id="FOSQ01000005">
    <property type="protein sequence ID" value="SFK65552.1"/>
    <property type="molecule type" value="Genomic_DNA"/>
</dbReference>
<dbReference type="RefSeq" id="WP_092960644.1">
    <property type="nucleotide sequence ID" value="NZ_FOSQ01000005.1"/>
</dbReference>
<proteinExistence type="predicted"/>
<sequence>MPKHRVFLAAPPGADRAGFRAEVLAGLAPGLLAAVPGLSALSACLVDATPAVPPWQRPGEAPAPAEPAFDAVIDAWGEGAALEEALGWLAPRIAGLPQASIRVAETVEKDELSRPAGGPAPGVKFLALMCFHEDLPPATARRLWTHHAPLALRVHVGMGRYVRDWVEAIAPDDLPVPRFGGVAELHFPSAEVMAAQWFDSEAGRQAIIHDVGHFLERATRLYTTEHVLKA</sequence>
<protein>
    <submittedName>
        <fullName evidence="2">EthD domain-containing protein</fullName>
    </submittedName>
</protein>
<evidence type="ECO:0000313" key="3">
    <source>
        <dbReference type="Proteomes" id="UP000199473"/>
    </source>
</evidence>
<gene>
    <name evidence="2" type="ORF">SAMN02745775_105115</name>
</gene>
<keyword evidence="3" id="KW-1185">Reference proteome</keyword>
<reference evidence="2 3" key="1">
    <citation type="submission" date="2016-10" db="EMBL/GenBank/DDBJ databases">
        <authorList>
            <person name="de Groot N.N."/>
        </authorList>
    </citation>
    <scope>NUCLEOTIDE SEQUENCE [LARGE SCALE GENOMIC DNA]</scope>
    <source>
        <strain evidence="2 3">DSM 19981</strain>
    </source>
</reference>
<dbReference type="Proteomes" id="UP000199473">
    <property type="component" value="Unassembled WGS sequence"/>
</dbReference>
<name>A0A1I4B9Q8_9PROT</name>
<dbReference type="InterPro" id="IPR011008">
    <property type="entry name" value="Dimeric_a/b-barrel"/>
</dbReference>
<dbReference type="InterPro" id="IPR009799">
    <property type="entry name" value="EthD_dom"/>
</dbReference>
<organism evidence="2 3">
    <name type="scientific">Falsiroseomonas stagni DSM 19981</name>
    <dbReference type="NCBI Taxonomy" id="1123062"/>
    <lineage>
        <taxon>Bacteria</taxon>
        <taxon>Pseudomonadati</taxon>
        <taxon>Pseudomonadota</taxon>
        <taxon>Alphaproteobacteria</taxon>
        <taxon>Acetobacterales</taxon>
        <taxon>Roseomonadaceae</taxon>
        <taxon>Falsiroseomonas</taxon>
    </lineage>
</organism>
<dbReference type="Gene3D" id="3.30.70.100">
    <property type="match status" value="1"/>
</dbReference>